<organism evidence="1 2">
    <name type="scientific">Colletotrichum liriopes</name>
    <dbReference type="NCBI Taxonomy" id="708192"/>
    <lineage>
        <taxon>Eukaryota</taxon>
        <taxon>Fungi</taxon>
        <taxon>Dikarya</taxon>
        <taxon>Ascomycota</taxon>
        <taxon>Pezizomycotina</taxon>
        <taxon>Sordariomycetes</taxon>
        <taxon>Hypocreomycetidae</taxon>
        <taxon>Glomerellales</taxon>
        <taxon>Glomerellaceae</taxon>
        <taxon>Colletotrichum</taxon>
        <taxon>Colletotrichum spaethianum species complex</taxon>
    </lineage>
</organism>
<name>A0AA37GST8_9PEZI</name>
<dbReference type="Proteomes" id="UP001055172">
    <property type="component" value="Unassembled WGS sequence"/>
</dbReference>
<protein>
    <submittedName>
        <fullName evidence="1">Uncharacterized protein</fullName>
    </submittedName>
</protein>
<dbReference type="EMBL" id="BPPX01000022">
    <property type="protein sequence ID" value="GJC86611.1"/>
    <property type="molecule type" value="Genomic_DNA"/>
</dbReference>
<proteinExistence type="predicted"/>
<gene>
    <name evidence="1" type="ORF">ColLi_09449</name>
</gene>
<sequence length="71" mass="7770">MATAAAQLPASTKTALHKDFQFGSQSNAFICKAPTRVKYKLSLGEPYTADVFVLDAMLFSKLQLYLITALL</sequence>
<reference evidence="1 2" key="1">
    <citation type="submission" date="2021-07" db="EMBL/GenBank/DDBJ databases">
        <title>Genome data of Colletotrichum spaethianum.</title>
        <authorList>
            <person name="Utami Y.D."/>
            <person name="Hiruma K."/>
        </authorList>
    </citation>
    <scope>NUCLEOTIDE SEQUENCE [LARGE SCALE GENOMIC DNA]</scope>
    <source>
        <strain evidence="1 2">MAFF 242679</strain>
    </source>
</reference>
<accession>A0AA37GST8</accession>
<comment type="caution">
    <text evidence="1">The sequence shown here is derived from an EMBL/GenBank/DDBJ whole genome shotgun (WGS) entry which is preliminary data.</text>
</comment>
<keyword evidence="2" id="KW-1185">Reference proteome</keyword>
<evidence type="ECO:0000313" key="2">
    <source>
        <dbReference type="Proteomes" id="UP001055172"/>
    </source>
</evidence>
<evidence type="ECO:0000313" key="1">
    <source>
        <dbReference type="EMBL" id="GJC86611.1"/>
    </source>
</evidence>
<dbReference type="AlphaFoldDB" id="A0AA37GST8"/>